<organism evidence="2 3">
    <name type="scientific">Botryobasidium botryosum (strain FD-172 SS1)</name>
    <dbReference type="NCBI Taxonomy" id="930990"/>
    <lineage>
        <taxon>Eukaryota</taxon>
        <taxon>Fungi</taxon>
        <taxon>Dikarya</taxon>
        <taxon>Basidiomycota</taxon>
        <taxon>Agaricomycotina</taxon>
        <taxon>Agaricomycetes</taxon>
        <taxon>Cantharellales</taxon>
        <taxon>Botryobasidiaceae</taxon>
        <taxon>Botryobasidium</taxon>
    </lineage>
</organism>
<evidence type="ECO:0000313" key="2">
    <source>
        <dbReference type="EMBL" id="KDQ14727.1"/>
    </source>
</evidence>
<dbReference type="Proteomes" id="UP000027195">
    <property type="component" value="Unassembled WGS sequence"/>
</dbReference>
<accession>A0A067MSA0</accession>
<dbReference type="EMBL" id="KL198036">
    <property type="protein sequence ID" value="KDQ14727.1"/>
    <property type="molecule type" value="Genomic_DNA"/>
</dbReference>
<feature type="compositionally biased region" description="Basic and acidic residues" evidence="1">
    <location>
        <begin position="325"/>
        <end position="337"/>
    </location>
</feature>
<dbReference type="PANTHER" id="PTHR48125">
    <property type="entry name" value="LP07818P1"/>
    <property type="match status" value="1"/>
</dbReference>
<sequence length="514" mass="54336">MSPKTPTRSPLWQPRPPPAPSTLIRRSSPPPFSRASQRLSPDLKITDIAPHLPPTPNMSTFATRFTDRVFADANRVEHIRYDDSHQVHALRALEPLDNINRFTGVLSPAQIPLAQQWLDVFNDAAGFLPTLKKPPGRLSAPLMCAGIAITEALDLTPITGDFKSHLHVATVWALQLELVIKFSKATHLLINANPKVAQLADLGRKQELFYQSQVASLRKLIPAAPPPKADASVQTPTLPPSPPSRSTAEAATQVSPPPTSIRKPVHWSPPPPAAPAIGREANAQGSSPPSSAPVPRPKSRPSVAPPPSASSQKAEKSTPPPTDATARRLEKIRDSFGKHRLARRHAPKAPTPLPSAVTSESTATSTSTIDDTASAVSSSTITPSASASNADPPPQEASTSTAISIKAPHKALSAPPGPSGQPRHLSRTSNAALDKTLRSLKAEIFKARKGPKKPLTPSTPAPPPSTPAPQKANPPLGAPSPLPRSPQIFPSGYAPVLIPLHLLGAFLTSLPPSS</sequence>
<feature type="region of interest" description="Disordered" evidence="1">
    <location>
        <begin position="223"/>
        <end position="488"/>
    </location>
</feature>
<feature type="compositionally biased region" description="Low complexity" evidence="1">
    <location>
        <begin position="354"/>
        <end position="390"/>
    </location>
</feature>
<evidence type="ECO:0000256" key="1">
    <source>
        <dbReference type="SAM" id="MobiDB-lite"/>
    </source>
</evidence>
<protein>
    <submittedName>
        <fullName evidence="2">Uncharacterized protein</fullName>
    </submittedName>
</protein>
<name>A0A067MSA0_BOTB1</name>
<keyword evidence="3" id="KW-1185">Reference proteome</keyword>
<gene>
    <name evidence="2" type="ORF">BOTBODRAFT_174567</name>
</gene>
<dbReference type="PANTHER" id="PTHR48125:SF10">
    <property type="entry name" value="OS12G0136300 PROTEIN"/>
    <property type="match status" value="1"/>
</dbReference>
<dbReference type="HOGENOM" id="CLU_499636_0_0_1"/>
<dbReference type="InParanoid" id="A0A067MSA0"/>
<feature type="compositionally biased region" description="Basic and acidic residues" evidence="1">
    <location>
        <begin position="435"/>
        <end position="446"/>
    </location>
</feature>
<proteinExistence type="predicted"/>
<dbReference type="STRING" id="930990.A0A067MSA0"/>
<feature type="compositionally biased region" description="Pro residues" evidence="1">
    <location>
        <begin position="457"/>
        <end position="467"/>
    </location>
</feature>
<reference evidence="3" key="1">
    <citation type="journal article" date="2014" name="Proc. Natl. Acad. Sci. U.S.A.">
        <title>Extensive sampling of basidiomycete genomes demonstrates inadequacy of the white-rot/brown-rot paradigm for wood decay fungi.</title>
        <authorList>
            <person name="Riley R."/>
            <person name="Salamov A.A."/>
            <person name="Brown D.W."/>
            <person name="Nagy L.G."/>
            <person name="Floudas D."/>
            <person name="Held B.W."/>
            <person name="Levasseur A."/>
            <person name="Lombard V."/>
            <person name="Morin E."/>
            <person name="Otillar R."/>
            <person name="Lindquist E.A."/>
            <person name="Sun H."/>
            <person name="LaButti K.M."/>
            <person name="Schmutz J."/>
            <person name="Jabbour D."/>
            <person name="Luo H."/>
            <person name="Baker S.E."/>
            <person name="Pisabarro A.G."/>
            <person name="Walton J.D."/>
            <person name="Blanchette R.A."/>
            <person name="Henrissat B."/>
            <person name="Martin F."/>
            <person name="Cullen D."/>
            <person name="Hibbett D.S."/>
            <person name="Grigoriev I.V."/>
        </authorList>
    </citation>
    <scope>NUCLEOTIDE SEQUENCE [LARGE SCALE GENOMIC DNA]</scope>
    <source>
        <strain evidence="3">FD-172 SS1</strain>
    </source>
</reference>
<feature type="region of interest" description="Disordered" evidence="1">
    <location>
        <begin position="1"/>
        <end position="40"/>
    </location>
</feature>
<feature type="compositionally biased region" description="Basic residues" evidence="1">
    <location>
        <begin position="338"/>
        <end position="347"/>
    </location>
</feature>
<dbReference type="AlphaFoldDB" id="A0A067MSA0"/>
<feature type="compositionally biased region" description="Polar residues" evidence="1">
    <location>
        <begin position="1"/>
        <end position="10"/>
    </location>
</feature>
<evidence type="ECO:0000313" key="3">
    <source>
        <dbReference type="Proteomes" id="UP000027195"/>
    </source>
</evidence>